<dbReference type="EMBL" id="JAAVLW010000009">
    <property type="protein sequence ID" value="NOJ49988.1"/>
    <property type="molecule type" value="Genomic_DNA"/>
</dbReference>
<accession>A0A7Y4H9Q5</accession>
<gene>
    <name evidence="2" type="ORF">HCN50_27695</name>
</gene>
<reference evidence="2 3" key="1">
    <citation type="submission" date="2020-03" db="EMBL/GenBank/DDBJ databases">
        <title>Bradyrhizobium diversity isolated from nodules of Muelleranthus trifoliolatus.</title>
        <authorList>
            <person name="Klepa M."/>
            <person name="Helene L."/>
            <person name="Hungria M."/>
        </authorList>
    </citation>
    <scope>NUCLEOTIDE SEQUENCE [LARGE SCALE GENOMIC DNA]</scope>
    <source>
        <strain evidence="2 3">WSM 1744</strain>
    </source>
</reference>
<evidence type="ECO:0000259" key="1">
    <source>
        <dbReference type="Pfam" id="PF21834"/>
    </source>
</evidence>
<dbReference type="InterPro" id="IPR054189">
    <property type="entry name" value="DUF6894"/>
</dbReference>
<dbReference type="AlphaFoldDB" id="A0A7Y4H9Q5"/>
<feature type="domain" description="DUF6894" evidence="1">
    <location>
        <begin position="3"/>
        <end position="71"/>
    </location>
</feature>
<protein>
    <recommendedName>
        <fullName evidence="1">DUF6894 domain-containing protein</fullName>
    </recommendedName>
</protein>
<organism evidence="2 3">
    <name type="scientific">Bradyrhizobium archetypum</name>
    <dbReference type="NCBI Taxonomy" id="2721160"/>
    <lineage>
        <taxon>Bacteria</taxon>
        <taxon>Pseudomonadati</taxon>
        <taxon>Pseudomonadota</taxon>
        <taxon>Alphaproteobacteria</taxon>
        <taxon>Hyphomicrobiales</taxon>
        <taxon>Nitrobacteraceae</taxon>
        <taxon>Bradyrhizobium</taxon>
    </lineage>
</organism>
<dbReference type="Proteomes" id="UP000528734">
    <property type="component" value="Unassembled WGS sequence"/>
</dbReference>
<dbReference type="Pfam" id="PF21834">
    <property type="entry name" value="DUF6894"/>
    <property type="match status" value="1"/>
</dbReference>
<sequence>MPRYYFNTRIGDELISDPDGEVLRDPDRAWEMARAMIRELLKTDGADGALLSATIEVTDDDGEIVLEFPFAEAILDAPGGSITRH</sequence>
<evidence type="ECO:0000313" key="3">
    <source>
        <dbReference type="Proteomes" id="UP000528734"/>
    </source>
</evidence>
<keyword evidence="3" id="KW-1185">Reference proteome</keyword>
<name>A0A7Y4H9Q5_9BRAD</name>
<evidence type="ECO:0000313" key="2">
    <source>
        <dbReference type="EMBL" id="NOJ49988.1"/>
    </source>
</evidence>
<proteinExistence type="predicted"/>
<dbReference type="RefSeq" id="WP_171713044.1">
    <property type="nucleotide sequence ID" value="NZ_JAAVLW010000009.1"/>
</dbReference>
<comment type="caution">
    <text evidence="2">The sequence shown here is derived from an EMBL/GenBank/DDBJ whole genome shotgun (WGS) entry which is preliminary data.</text>
</comment>